<accession>A0A3D8QKJ7</accession>
<reference evidence="3 4" key="1">
    <citation type="journal article" date="2018" name="IMA Fungus">
        <title>IMA Genome-F 9: Draft genome sequence of Annulohypoxylon stygium, Aspergillus mulundensis, Berkeleyomyces basicola (syn. Thielaviopsis basicola), Ceratocystis smalleyi, two Cercospora beticola strains, Coleophoma cylindrospora, Fusarium fracticaudum, Phialophora cf. hyalina, and Morchella septimelata.</title>
        <authorList>
            <person name="Wingfield B.D."/>
            <person name="Bills G.F."/>
            <person name="Dong Y."/>
            <person name="Huang W."/>
            <person name="Nel W.J."/>
            <person name="Swalarsk-Parry B.S."/>
            <person name="Vaghefi N."/>
            <person name="Wilken P.M."/>
            <person name="An Z."/>
            <person name="de Beer Z.W."/>
            <person name="De Vos L."/>
            <person name="Chen L."/>
            <person name="Duong T.A."/>
            <person name="Gao Y."/>
            <person name="Hammerbacher A."/>
            <person name="Kikkert J.R."/>
            <person name="Li Y."/>
            <person name="Li H."/>
            <person name="Li K."/>
            <person name="Li Q."/>
            <person name="Liu X."/>
            <person name="Ma X."/>
            <person name="Naidoo K."/>
            <person name="Pethybridge S.J."/>
            <person name="Sun J."/>
            <person name="Steenkamp E.T."/>
            <person name="van der Nest M.A."/>
            <person name="van Wyk S."/>
            <person name="Wingfield M.J."/>
            <person name="Xiong C."/>
            <person name="Yue Q."/>
            <person name="Zhang X."/>
        </authorList>
    </citation>
    <scope>NUCLEOTIDE SEQUENCE [LARGE SCALE GENOMIC DNA]</scope>
    <source>
        <strain evidence="3 4">BP6252</strain>
    </source>
</reference>
<keyword evidence="2" id="KW-0732">Signal</keyword>
<protein>
    <submittedName>
        <fullName evidence="3">Uncharacterized protein</fullName>
    </submittedName>
</protein>
<name>A0A3D8QKJ7_9HELO</name>
<feature type="compositionally biased region" description="Basic and acidic residues" evidence="1">
    <location>
        <begin position="151"/>
        <end position="162"/>
    </location>
</feature>
<evidence type="ECO:0000256" key="2">
    <source>
        <dbReference type="SAM" id="SignalP"/>
    </source>
</evidence>
<dbReference type="AlphaFoldDB" id="A0A3D8QKJ7"/>
<evidence type="ECO:0000313" key="3">
    <source>
        <dbReference type="EMBL" id="RDW62267.1"/>
    </source>
</evidence>
<evidence type="ECO:0000313" key="4">
    <source>
        <dbReference type="Proteomes" id="UP000256645"/>
    </source>
</evidence>
<feature type="region of interest" description="Disordered" evidence="1">
    <location>
        <begin position="64"/>
        <end position="91"/>
    </location>
</feature>
<dbReference type="OrthoDB" id="10379460at2759"/>
<comment type="caution">
    <text evidence="3">The sequence shown here is derived from an EMBL/GenBank/DDBJ whole genome shotgun (WGS) entry which is preliminary data.</text>
</comment>
<dbReference type="EMBL" id="PDLM01000014">
    <property type="protein sequence ID" value="RDW62267.1"/>
    <property type="molecule type" value="Genomic_DNA"/>
</dbReference>
<keyword evidence="4" id="KW-1185">Reference proteome</keyword>
<proteinExistence type="predicted"/>
<feature type="signal peptide" evidence="2">
    <location>
        <begin position="1"/>
        <end position="17"/>
    </location>
</feature>
<evidence type="ECO:0000256" key="1">
    <source>
        <dbReference type="SAM" id="MobiDB-lite"/>
    </source>
</evidence>
<dbReference type="Proteomes" id="UP000256645">
    <property type="component" value="Unassembled WGS sequence"/>
</dbReference>
<feature type="compositionally biased region" description="Basic and acidic residues" evidence="1">
    <location>
        <begin position="170"/>
        <end position="190"/>
    </location>
</feature>
<sequence>MKLALLCIAIFISSALAFSIGSVKEFNKIIPKVRYKHDCAHRSDWEKRCIHKNVPTAWKKEAHPKLGYSPRTGGPLVTTDPNPPASKGGHHKRRFYERALAMREPAHPENDEPVVRSYFRRKDQHDNADARDWKKLWRWFLNGGKYTPSEDALKRPEKETESRLPSGLDYGHHPYNDDSDIRVDLTTEEM</sequence>
<feature type="chain" id="PRO_5017638029" evidence="2">
    <location>
        <begin position="18"/>
        <end position="190"/>
    </location>
</feature>
<gene>
    <name evidence="3" type="ORF">BP6252_11700</name>
</gene>
<feature type="region of interest" description="Disordered" evidence="1">
    <location>
        <begin position="148"/>
        <end position="190"/>
    </location>
</feature>
<organism evidence="3 4">
    <name type="scientific">Coleophoma cylindrospora</name>
    <dbReference type="NCBI Taxonomy" id="1849047"/>
    <lineage>
        <taxon>Eukaryota</taxon>
        <taxon>Fungi</taxon>
        <taxon>Dikarya</taxon>
        <taxon>Ascomycota</taxon>
        <taxon>Pezizomycotina</taxon>
        <taxon>Leotiomycetes</taxon>
        <taxon>Helotiales</taxon>
        <taxon>Dermateaceae</taxon>
        <taxon>Coleophoma</taxon>
    </lineage>
</organism>